<name>A0A163AA21_PHYB8</name>
<organism evidence="2 3">
    <name type="scientific">Phycomyces blakesleeanus (strain ATCC 8743b / DSM 1359 / FGSC 10004 / NBRC 33097 / NRRL 1555)</name>
    <dbReference type="NCBI Taxonomy" id="763407"/>
    <lineage>
        <taxon>Eukaryota</taxon>
        <taxon>Fungi</taxon>
        <taxon>Fungi incertae sedis</taxon>
        <taxon>Mucoromycota</taxon>
        <taxon>Mucoromycotina</taxon>
        <taxon>Mucoromycetes</taxon>
        <taxon>Mucorales</taxon>
        <taxon>Phycomycetaceae</taxon>
        <taxon>Phycomyces</taxon>
    </lineage>
</organism>
<feature type="compositionally biased region" description="Polar residues" evidence="1">
    <location>
        <begin position="47"/>
        <end position="73"/>
    </location>
</feature>
<feature type="compositionally biased region" description="Basic and acidic residues" evidence="1">
    <location>
        <begin position="330"/>
        <end position="343"/>
    </location>
</feature>
<gene>
    <name evidence="2" type="ORF">PHYBLDRAFT_79244</name>
</gene>
<accession>A0A163AA21</accession>
<protein>
    <submittedName>
        <fullName evidence="2">Uncharacterized protein</fullName>
    </submittedName>
</protein>
<dbReference type="OrthoDB" id="2442703at2759"/>
<dbReference type="Proteomes" id="UP000077315">
    <property type="component" value="Unassembled WGS sequence"/>
</dbReference>
<dbReference type="STRING" id="763407.A0A163AA21"/>
<dbReference type="RefSeq" id="XP_018290101.1">
    <property type="nucleotide sequence ID" value="XM_018443446.1"/>
</dbReference>
<evidence type="ECO:0000313" key="2">
    <source>
        <dbReference type="EMBL" id="OAD72061.1"/>
    </source>
</evidence>
<dbReference type="EMBL" id="KV440984">
    <property type="protein sequence ID" value="OAD72061.1"/>
    <property type="molecule type" value="Genomic_DNA"/>
</dbReference>
<sequence>MSSLVKHSSESSEEVTTSRVLTRRASRSAHSGSPIMNPKDSLETEDPSSLSPDHIATTSSANARSQSADSINEPQPRKRRRKTKAPIYKKKETHSKAPGRDDTDRETRHTSQRMSKEAREAKRAERDAVIKERLAELDKIEKAVKDHSHPDYHRLMEDMKVKHEQKRLAIESRHDLIEMNIKNALTCQHKMAYDQFYWDKLALRRSMIQQVQQKINILEQEYYSHGQGALDNQHLTEWVPPERPLMINILFPSYSITANEKYFANYHFVSLNSPPIRSEIVGLSEDEANNDLQLARASSPKSSASVSPDMVYASYHYSSHTASPPQPAHPETHHNSNNHKESPHTTSTQQQTPPGLVSPPLDIVDPYHQTYHDPLRYERNDPTREPQVKLPPLRPWQFDSSAI</sequence>
<dbReference type="VEuPathDB" id="FungiDB:PHYBLDRAFT_79244"/>
<reference evidence="3" key="1">
    <citation type="submission" date="2015-06" db="EMBL/GenBank/DDBJ databases">
        <title>Expansion of signal transduction pathways in fungi by whole-genome duplication.</title>
        <authorList>
            <consortium name="DOE Joint Genome Institute"/>
            <person name="Corrochano L.M."/>
            <person name="Kuo A."/>
            <person name="Marcet-Houben M."/>
            <person name="Polaino S."/>
            <person name="Salamov A."/>
            <person name="Villalobos J.M."/>
            <person name="Alvarez M.I."/>
            <person name="Avalos J."/>
            <person name="Benito E.P."/>
            <person name="Benoit I."/>
            <person name="Burger G."/>
            <person name="Camino L.P."/>
            <person name="Canovas D."/>
            <person name="Cerda-Olmedo E."/>
            <person name="Cheng J.-F."/>
            <person name="Dominguez A."/>
            <person name="Elias M."/>
            <person name="Eslava A.P."/>
            <person name="Glaser F."/>
            <person name="Grimwood J."/>
            <person name="Gutierrez G."/>
            <person name="Heitman J."/>
            <person name="Henrissat B."/>
            <person name="Iturriaga E.A."/>
            <person name="Lang B.F."/>
            <person name="Lavin J.L."/>
            <person name="Lee S."/>
            <person name="Li W."/>
            <person name="Lindquist E."/>
            <person name="Lopez-Garcia S."/>
            <person name="Luque E.M."/>
            <person name="Marcos A.T."/>
            <person name="Martin J."/>
            <person name="McCluskey K."/>
            <person name="Medina H.R."/>
            <person name="Miralles-Duran A."/>
            <person name="Miyazaki A."/>
            <person name="Munoz-Torres E."/>
            <person name="Oguiza J.A."/>
            <person name="Ohm R."/>
            <person name="Olmedo M."/>
            <person name="Orejas M."/>
            <person name="Ortiz-Castellanos L."/>
            <person name="Pisabarro A.G."/>
            <person name="Rodriguez-Romero J."/>
            <person name="Ruiz-Herrera J."/>
            <person name="Ruiz-Vazquez R."/>
            <person name="Sanz C."/>
            <person name="Schackwitz W."/>
            <person name="Schmutz J."/>
            <person name="Shahriari M."/>
            <person name="Shelest E."/>
            <person name="Silva-Franco F."/>
            <person name="Soanes D."/>
            <person name="Syed K."/>
            <person name="Tagua V.G."/>
            <person name="Talbot N.J."/>
            <person name="Thon M."/>
            <person name="De vries R.P."/>
            <person name="Wiebenga A."/>
            <person name="Yadav J.S."/>
            <person name="Braun E.L."/>
            <person name="Baker S."/>
            <person name="Garre V."/>
            <person name="Horwitz B."/>
            <person name="Torres-Martinez S."/>
            <person name="Idnurm A."/>
            <person name="Herrera-Estrella A."/>
            <person name="Gabaldon T."/>
            <person name="Grigoriev I.V."/>
        </authorList>
    </citation>
    <scope>NUCLEOTIDE SEQUENCE [LARGE SCALE GENOMIC DNA]</scope>
    <source>
        <strain evidence="3">NRRL 1555(-)</strain>
    </source>
</reference>
<dbReference type="InParanoid" id="A0A163AA21"/>
<feature type="compositionally biased region" description="Basic and acidic residues" evidence="1">
    <location>
        <begin position="94"/>
        <end position="125"/>
    </location>
</feature>
<feature type="compositionally biased region" description="Low complexity" evidence="1">
    <location>
        <begin position="344"/>
        <end position="354"/>
    </location>
</feature>
<feature type="region of interest" description="Disordered" evidence="1">
    <location>
        <begin position="1"/>
        <end position="125"/>
    </location>
</feature>
<evidence type="ECO:0000256" key="1">
    <source>
        <dbReference type="SAM" id="MobiDB-lite"/>
    </source>
</evidence>
<keyword evidence="3" id="KW-1185">Reference proteome</keyword>
<dbReference type="AlphaFoldDB" id="A0A163AA21"/>
<evidence type="ECO:0000313" key="3">
    <source>
        <dbReference type="Proteomes" id="UP000077315"/>
    </source>
</evidence>
<feature type="region of interest" description="Disordered" evidence="1">
    <location>
        <begin position="317"/>
        <end position="403"/>
    </location>
</feature>
<feature type="compositionally biased region" description="Basic residues" evidence="1">
    <location>
        <begin position="77"/>
        <end position="93"/>
    </location>
</feature>
<feature type="compositionally biased region" description="Basic and acidic residues" evidence="1">
    <location>
        <begin position="370"/>
        <end position="387"/>
    </location>
</feature>
<dbReference type="GeneID" id="29004351"/>
<proteinExistence type="predicted"/>